<name>A0A2H1VK93_SPOFR</name>
<proteinExistence type="predicted"/>
<feature type="compositionally biased region" description="Low complexity" evidence="1">
    <location>
        <begin position="44"/>
        <end position="53"/>
    </location>
</feature>
<evidence type="ECO:0000313" key="2">
    <source>
        <dbReference type="EMBL" id="SOQ41237.1"/>
    </source>
</evidence>
<organism evidence="2">
    <name type="scientific">Spodoptera frugiperda</name>
    <name type="common">Fall armyworm</name>
    <dbReference type="NCBI Taxonomy" id="7108"/>
    <lineage>
        <taxon>Eukaryota</taxon>
        <taxon>Metazoa</taxon>
        <taxon>Ecdysozoa</taxon>
        <taxon>Arthropoda</taxon>
        <taxon>Hexapoda</taxon>
        <taxon>Insecta</taxon>
        <taxon>Pterygota</taxon>
        <taxon>Neoptera</taxon>
        <taxon>Endopterygota</taxon>
        <taxon>Lepidoptera</taxon>
        <taxon>Glossata</taxon>
        <taxon>Ditrysia</taxon>
        <taxon>Noctuoidea</taxon>
        <taxon>Noctuidae</taxon>
        <taxon>Amphipyrinae</taxon>
        <taxon>Spodoptera</taxon>
    </lineage>
</organism>
<evidence type="ECO:0000256" key="1">
    <source>
        <dbReference type="SAM" id="MobiDB-lite"/>
    </source>
</evidence>
<feature type="region of interest" description="Disordered" evidence="1">
    <location>
        <begin position="29"/>
        <end position="58"/>
    </location>
</feature>
<reference evidence="2" key="1">
    <citation type="submission" date="2016-07" db="EMBL/GenBank/DDBJ databases">
        <authorList>
            <person name="Bretaudeau A."/>
        </authorList>
    </citation>
    <scope>NUCLEOTIDE SEQUENCE</scope>
    <source>
        <strain evidence="2">Rice</strain>
        <tissue evidence="2">Whole body</tissue>
    </source>
</reference>
<sequence length="112" mass="12554">MLEAHIHEQHSRHMTQRVSSILRLSVEDDSNDKRTGCNRRTRRAPAAGGPIAAHHAHPKHQRRYKCVVGLLGVRSLMRNWGLEILGRGVIGPPVTSLAQRNKAQSLFHVGFL</sequence>
<accession>A0A2H1VK93</accession>
<dbReference type="AlphaFoldDB" id="A0A2H1VK93"/>
<dbReference type="EMBL" id="ODYU01003012">
    <property type="protein sequence ID" value="SOQ41237.1"/>
    <property type="molecule type" value="Genomic_DNA"/>
</dbReference>
<gene>
    <name evidence="2" type="ORF">SFRICE_001619</name>
</gene>
<protein>
    <submittedName>
        <fullName evidence="2">SFRICE_001619</fullName>
    </submittedName>
</protein>